<dbReference type="RefSeq" id="WP_257714875.1">
    <property type="nucleotide sequence ID" value="NZ_JANJOU010000002.1"/>
</dbReference>
<sequence>MSTGQRPPIDSRSWTGPKPAVQLLYLSAARAVFLAAGVGRGRTLSPGNAYAEKQAEGQPITPAGCHIPAASFGDLLYGLVWRADQ</sequence>
<evidence type="ECO:0000313" key="2">
    <source>
        <dbReference type="Proteomes" id="UP001524642"/>
    </source>
</evidence>
<dbReference type="EMBL" id="JANJOU010000002">
    <property type="protein sequence ID" value="MCR0981198.1"/>
    <property type="molecule type" value="Genomic_DNA"/>
</dbReference>
<reference evidence="1 2" key="1">
    <citation type="submission" date="2022-06" db="EMBL/GenBank/DDBJ databases">
        <title>Roseomonas CN29.</title>
        <authorList>
            <person name="Cheng Y."/>
            <person name="He X."/>
        </authorList>
    </citation>
    <scope>NUCLEOTIDE SEQUENCE [LARGE SCALE GENOMIC DNA]</scope>
    <source>
        <strain evidence="1 2">CN29</strain>
    </source>
</reference>
<name>A0ABT1X1D8_9PROT</name>
<comment type="caution">
    <text evidence="1">The sequence shown here is derived from an EMBL/GenBank/DDBJ whole genome shotgun (WGS) entry which is preliminary data.</text>
</comment>
<gene>
    <name evidence="1" type="ORF">NRP21_03935</name>
</gene>
<evidence type="ECO:0000313" key="1">
    <source>
        <dbReference type="EMBL" id="MCR0981198.1"/>
    </source>
</evidence>
<protein>
    <submittedName>
        <fullName evidence="1">Uncharacterized protein</fullName>
    </submittedName>
</protein>
<accession>A0ABT1X1D8</accession>
<organism evidence="1 2">
    <name type="scientific">Roseomonas populi</name>
    <dbReference type="NCBI Taxonomy" id="3121582"/>
    <lineage>
        <taxon>Bacteria</taxon>
        <taxon>Pseudomonadati</taxon>
        <taxon>Pseudomonadota</taxon>
        <taxon>Alphaproteobacteria</taxon>
        <taxon>Acetobacterales</taxon>
        <taxon>Roseomonadaceae</taxon>
        <taxon>Roseomonas</taxon>
    </lineage>
</organism>
<proteinExistence type="predicted"/>
<keyword evidence="2" id="KW-1185">Reference proteome</keyword>
<dbReference type="Proteomes" id="UP001524642">
    <property type="component" value="Unassembled WGS sequence"/>
</dbReference>